<dbReference type="EMBL" id="GGEC01053830">
    <property type="protein sequence ID" value="MBX34314.1"/>
    <property type="molecule type" value="Transcribed_RNA"/>
</dbReference>
<sequence length="23" mass="2713">MTLPLFTEAMFHLQYPLVVVSLY</sequence>
<protein>
    <submittedName>
        <fullName evidence="1">Uncharacterized protein</fullName>
    </submittedName>
</protein>
<reference evidence="1" key="1">
    <citation type="submission" date="2018-02" db="EMBL/GenBank/DDBJ databases">
        <title>Rhizophora mucronata_Transcriptome.</title>
        <authorList>
            <person name="Meera S.P."/>
            <person name="Sreeshan A."/>
            <person name="Augustine A."/>
        </authorList>
    </citation>
    <scope>NUCLEOTIDE SEQUENCE</scope>
    <source>
        <tissue evidence="1">Leaf</tissue>
    </source>
</reference>
<evidence type="ECO:0000313" key="1">
    <source>
        <dbReference type="EMBL" id="MBX34314.1"/>
    </source>
</evidence>
<organism evidence="1">
    <name type="scientific">Rhizophora mucronata</name>
    <name type="common">Asiatic mangrove</name>
    <dbReference type="NCBI Taxonomy" id="61149"/>
    <lineage>
        <taxon>Eukaryota</taxon>
        <taxon>Viridiplantae</taxon>
        <taxon>Streptophyta</taxon>
        <taxon>Embryophyta</taxon>
        <taxon>Tracheophyta</taxon>
        <taxon>Spermatophyta</taxon>
        <taxon>Magnoliopsida</taxon>
        <taxon>eudicotyledons</taxon>
        <taxon>Gunneridae</taxon>
        <taxon>Pentapetalae</taxon>
        <taxon>rosids</taxon>
        <taxon>fabids</taxon>
        <taxon>Malpighiales</taxon>
        <taxon>Rhizophoraceae</taxon>
        <taxon>Rhizophora</taxon>
    </lineage>
</organism>
<proteinExistence type="predicted"/>
<dbReference type="AlphaFoldDB" id="A0A2P2MVQ8"/>
<name>A0A2P2MVQ8_RHIMU</name>
<accession>A0A2P2MVQ8</accession>